<dbReference type="AlphaFoldDB" id="I9S5H9"/>
<dbReference type="SUPFAM" id="SSF55008">
    <property type="entry name" value="HMA, heavy metal-associated domain"/>
    <property type="match status" value="1"/>
</dbReference>
<accession>I9S5H9</accession>
<keyword evidence="1" id="KW-0479">Metal-binding</keyword>
<dbReference type="PROSITE" id="PS50846">
    <property type="entry name" value="HMA_2"/>
    <property type="match status" value="1"/>
</dbReference>
<dbReference type="PANTHER" id="PTHR46594:SF4">
    <property type="entry name" value="P-TYPE CATION-TRANSPORTING ATPASE"/>
    <property type="match status" value="1"/>
</dbReference>
<dbReference type="PROSITE" id="PS01047">
    <property type="entry name" value="HMA_1"/>
    <property type="match status" value="1"/>
</dbReference>
<dbReference type="FunFam" id="3.30.70.100:FF:000080">
    <property type="entry name" value="Copper-transporting ATPase"/>
    <property type="match status" value="1"/>
</dbReference>
<dbReference type="PRINTS" id="PR00943">
    <property type="entry name" value="CUATPASE"/>
</dbReference>
<dbReference type="InterPro" id="IPR006121">
    <property type="entry name" value="HMA_dom"/>
</dbReference>
<dbReference type="Gene3D" id="3.30.70.100">
    <property type="match status" value="1"/>
</dbReference>
<dbReference type="CDD" id="cd00371">
    <property type="entry name" value="HMA"/>
    <property type="match status" value="1"/>
</dbReference>
<dbReference type="PANTHER" id="PTHR46594">
    <property type="entry name" value="P-TYPE CATION-TRANSPORTING ATPASE"/>
    <property type="match status" value="1"/>
</dbReference>
<evidence type="ECO:0000313" key="4">
    <source>
        <dbReference type="Proteomes" id="UP000004761"/>
    </source>
</evidence>
<proteinExistence type="predicted"/>
<gene>
    <name evidence="3" type="ORF">HPHPH24_0586</name>
</gene>
<reference evidence="3 4" key="1">
    <citation type="journal article" date="2013" name="Pathog. Dis.">
        <title>Genome sequences of 65 Helicobacter pylori strains isolated from asymptomatic individuals and patients with gastric cancer, peptic ulcer disease, or gastritis.</title>
        <authorList>
            <person name="Blanchard T.G."/>
            <person name="Czinn S.J."/>
            <person name="Correa P."/>
            <person name="Nakazawa T."/>
            <person name="Keelan M."/>
            <person name="Morningstar L."/>
            <person name="Santana-Cruz I."/>
            <person name="Maroo A."/>
            <person name="McCracken C."/>
            <person name="Shefchek K."/>
            <person name="Daugherty S."/>
            <person name="Song Y."/>
            <person name="Fraser C.M."/>
            <person name="Fricke W.F."/>
        </authorList>
    </citation>
    <scope>NUCLEOTIDE SEQUENCE [LARGE SCALE GENOMIC DNA]</scope>
    <source>
        <strain evidence="3 4">Hp H-24</strain>
    </source>
</reference>
<evidence type="ECO:0000259" key="2">
    <source>
        <dbReference type="PROSITE" id="PS50846"/>
    </source>
</evidence>
<protein>
    <submittedName>
        <fullName evidence="3">Heavy-metal-associated domain protein</fullName>
    </submittedName>
</protein>
<feature type="domain" description="HMA" evidence="2">
    <location>
        <begin position="1"/>
        <end position="67"/>
    </location>
</feature>
<dbReference type="Proteomes" id="UP000004761">
    <property type="component" value="Unassembled WGS sequence"/>
</dbReference>
<dbReference type="GO" id="GO:0046872">
    <property type="term" value="F:metal ion binding"/>
    <property type="evidence" value="ECO:0007669"/>
    <property type="project" value="UniProtKB-KW"/>
</dbReference>
<dbReference type="Pfam" id="PF00403">
    <property type="entry name" value="HMA"/>
    <property type="match status" value="1"/>
</dbReference>
<evidence type="ECO:0000256" key="1">
    <source>
        <dbReference type="ARBA" id="ARBA00022723"/>
    </source>
</evidence>
<dbReference type="InterPro" id="IPR017969">
    <property type="entry name" value="Heavy-metal-associated_CS"/>
</dbReference>
<name>I9S5H9_HELPX</name>
<organism evidence="3 4">
    <name type="scientific">Helicobacter pylori Hp H-24</name>
    <dbReference type="NCBI Taxonomy" id="992039"/>
    <lineage>
        <taxon>Bacteria</taxon>
        <taxon>Pseudomonadati</taxon>
        <taxon>Campylobacterota</taxon>
        <taxon>Epsilonproteobacteria</taxon>
        <taxon>Campylobacterales</taxon>
        <taxon>Helicobacteraceae</taxon>
        <taxon>Helicobacter</taxon>
    </lineage>
</organism>
<dbReference type="InterPro" id="IPR036163">
    <property type="entry name" value="HMA_dom_sf"/>
</dbReference>
<dbReference type="EMBL" id="AKOG01000002">
    <property type="protein sequence ID" value="EJB52039.1"/>
    <property type="molecule type" value="Genomic_DNA"/>
</dbReference>
<comment type="caution">
    <text evidence="3">The sequence shown here is derived from an EMBL/GenBank/DDBJ whole genome shotgun (WGS) entry which is preliminary data.</text>
</comment>
<evidence type="ECO:0000313" key="3">
    <source>
        <dbReference type="EMBL" id="EJB52039.1"/>
    </source>
</evidence>
<dbReference type="PATRIC" id="fig|992039.3.peg.569"/>
<sequence>MKESFYIEGMTCTACSSGIERSLGRKSFVKKIEVSLLNKSANIEFNENETNLDEIFKLIEKLGYSPKKTLTKEKKNFLALMLN</sequence>